<proteinExistence type="predicted"/>
<dbReference type="AlphaFoldDB" id="A0A7J7E1W6"/>
<gene>
    <name evidence="2" type="ORF">HS088_TW01G00555</name>
</gene>
<accession>A0A7J7E1W6</accession>
<comment type="caution">
    <text evidence="2">The sequence shown here is derived from an EMBL/GenBank/DDBJ whole genome shotgun (WGS) entry which is preliminary data.</text>
</comment>
<protein>
    <submittedName>
        <fullName evidence="2">Uncharacterized protein</fullName>
    </submittedName>
</protein>
<evidence type="ECO:0000313" key="2">
    <source>
        <dbReference type="EMBL" id="KAF5752640.1"/>
    </source>
</evidence>
<organism evidence="2 3">
    <name type="scientific">Tripterygium wilfordii</name>
    <name type="common">Thunder God vine</name>
    <dbReference type="NCBI Taxonomy" id="458696"/>
    <lineage>
        <taxon>Eukaryota</taxon>
        <taxon>Viridiplantae</taxon>
        <taxon>Streptophyta</taxon>
        <taxon>Embryophyta</taxon>
        <taxon>Tracheophyta</taxon>
        <taxon>Spermatophyta</taxon>
        <taxon>Magnoliopsida</taxon>
        <taxon>eudicotyledons</taxon>
        <taxon>Gunneridae</taxon>
        <taxon>Pentapetalae</taxon>
        <taxon>rosids</taxon>
        <taxon>fabids</taxon>
        <taxon>Celastrales</taxon>
        <taxon>Celastraceae</taxon>
        <taxon>Tripterygium</taxon>
    </lineage>
</organism>
<dbReference type="Proteomes" id="UP000593562">
    <property type="component" value="Unassembled WGS sequence"/>
</dbReference>
<keyword evidence="1" id="KW-1133">Transmembrane helix</keyword>
<name>A0A7J7E1W6_TRIWF</name>
<dbReference type="InParanoid" id="A0A7J7E1W6"/>
<reference evidence="2 3" key="1">
    <citation type="journal article" date="2020" name="Nat. Commun.">
        <title>Genome of Tripterygium wilfordii and identification of cytochrome P450 involved in triptolide biosynthesis.</title>
        <authorList>
            <person name="Tu L."/>
            <person name="Su P."/>
            <person name="Zhang Z."/>
            <person name="Gao L."/>
            <person name="Wang J."/>
            <person name="Hu T."/>
            <person name="Zhou J."/>
            <person name="Zhang Y."/>
            <person name="Zhao Y."/>
            <person name="Liu Y."/>
            <person name="Song Y."/>
            <person name="Tong Y."/>
            <person name="Lu Y."/>
            <person name="Yang J."/>
            <person name="Xu C."/>
            <person name="Jia M."/>
            <person name="Peters R.J."/>
            <person name="Huang L."/>
            <person name="Gao W."/>
        </authorList>
    </citation>
    <scope>NUCLEOTIDE SEQUENCE [LARGE SCALE GENOMIC DNA]</scope>
    <source>
        <strain evidence="3">cv. XIE 37</strain>
        <tissue evidence="2">Leaf</tissue>
    </source>
</reference>
<evidence type="ECO:0000313" key="3">
    <source>
        <dbReference type="Proteomes" id="UP000593562"/>
    </source>
</evidence>
<dbReference type="EMBL" id="JAAARO010000001">
    <property type="protein sequence ID" value="KAF5752640.1"/>
    <property type="molecule type" value="Genomic_DNA"/>
</dbReference>
<keyword evidence="3" id="KW-1185">Reference proteome</keyword>
<feature type="transmembrane region" description="Helical" evidence="1">
    <location>
        <begin position="91"/>
        <end position="110"/>
    </location>
</feature>
<feature type="transmembrane region" description="Helical" evidence="1">
    <location>
        <begin position="20"/>
        <end position="42"/>
    </location>
</feature>
<keyword evidence="1" id="KW-0472">Membrane</keyword>
<keyword evidence="1" id="KW-0812">Transmembrane</keyword>
<sequence>MSMFLSFFVVADDHQIHPVVIFNLSFLCKSGLCLLLMASLGVGEVQYCCVYQGRKVPFDLFIFSKKNHLQYKCGLTHIYNIHNVELFSRCWSLYISLYFLFFSFSNLSLFV</sequence>
<evidence type="ECO:0000256" key="1">
    <source>
        <dbReference type="SAM" id="Phobius"/>
    </source>
</evidence>